<reference evidence="1 2" key="1">
    <citation type="submission" date="2017-06" db="EMBL/GenBank/DDBJ databases">
        <title>First complete genome sequences of Xanthomonas citri pv. vignicola strains CFBP 7111, CFBP 7112 and CFBP 7113 using long-read technology.</title>
        <authorList>
            <person name="Ruh M."/>
            <person name="Briand M."/>
            <person name="Bonneau S."/>
            <person name="Jacques M.A."/>
            <person name="Chen N.W.G."/>
        </authorList>
    </citation>
    <scope>NUCLEOTIDE SEQUENCE [LARGE SCALE GENOMIC DNA]</scope>
    <source>
        <strain evidence="1 2">CFBP7111</strain>
    </source>
</reference>
<organism evidence="1 2">
    <name type="scientific">Xanthomonas citri pv. vignicola</name>
    <dbReference type="NCBI Taxonomy" id="473426"/>
    <lineage>
        <taxon>Bacteria</taxon>
        <taxon>Pseudomonadati</taxon>
        <taxon>Pseudomonadota</taxon>
        <taxon>Gammaproteobacteria</taxon>
        <taxon>Lysobacterales</taxon>
        <taxon>Lysobacteraceae</taxon>
        <taxon>Xanthomonas</taxon>
    </lineage>
</organism>
<dbReference type="Pfam" id="PF14457">
    <property type="entry name" value="Prok-E2_A"/>
    <property type="match status" value="1"/>
</dbReference>
<evidence type="ECO:0000313" key="1">
    <source>
        <dbReference type="EMBL" id="ASK90701.1"/>
    </source>
</evidence>
<proteinExistence type="predicted"/>
<protein>
    <submittedName>
        <fullName evidence="1">Uncharacterized protein</fullName>
    </submittedName>
</protein>
<sequence length="142" mass="16099">MNGATRNEGLECLRNPGRIRIQPRERLWLGLDPSSKRSPEVRALRRQFPSLLHLNAVASNEPASLCLYENWAHEERQWTAQRHLRRVLWWLREAARGSLHAADQPLEPLFYGTGYTVILPAAFQTQSADDLGAICLSALGMV</sequence>
<dbReference type="EMBL" id="CP022263">
    <property type="protein sequence ID" value="ASK90701.1"/>
    <property type="molecule type" value="Genomic_DNA"/>
</dbReference>
<dbReference type="Proteomes" id="UP000198357">
    <property type="component" value="Chromosome"/>
</dbReference>
<dbReference type="AlphaFoldDB" id="A0AB33CIF2"/>
<accession>A0AB33CIF2</accession>
<gene>
    <name evidence="1" type="ORF">XcvCFBP7111P_03605</name>
</gene>
<dbReference type="InterPro" id="IPR032865">
    <property type="entry name" value="Prok-E2_A"/>
</dbReference>
<evidence type="ECO:0000313" key="2">
    <source>
        <dbReference type="Proteomes" id="UP000198357"/>
    </source>
</evidence>
<name>A0AB33CIF2_XANCI</name>
<dbReference type="RefSeq" id="WP_089111532.1">
    <property type="nucleotide sequence ID" value="NZ_CP022263.1"/>
</dbReference>